<dbReference type="OrthoDB" id="3010079at2759"/>
<dbReference type="EMBL" id="SDEE01001195">
    <property type="protein sequence ID" value="RXW12572.1"/>
    <property type="molecule type" value="Genomic_DNA"/>
</dbReference>
<protein>
    <submittedName>
        <fullName evidence="2">Uncharacterized protein</fullName>
    </submittedName>
</protein>
<evidence type="ECO:0000313" key="3">
    <source>
        <dbReference type="Proteomes" id="UP000290288"/>
    </source>
</evidence>
<sequence length="768" mass="84983">MVGKAWGSRRQCSFLRGRRQEFAASQGDRSLTRQFWPNLVGDFFAIWKNQEIENDDFTKEAEEDAVAAATSEGKDNKNGGTKAKGRRTKVKPPRIPPVFASHDEWVADRTRKLHNWFYNHLSSSRQVKPAVTLSVDAAPVLGGKGLTEDQMYSKKYYHDRVKPLVDAEISANAADAKTQISIRAKLTRQCYEQESEEVKLEIQREKEADERKRRETLEMLQSLTRPDGEKEYTPEEYARYQEAAGDLIECFFEALAPRTGWAWTVLGGGPQAGKDNGKIGVVSFHRGATQDGLKFSGAVEGFDNKFVVPFGQYCHRVFPEEVRLRRAVMITDTAAGREALPIAGRGVGRLVYSSQASGLADVAMGLGTARDDGPVPSISAQCDVNAIQGIVGECGPLPDDTFKRLGKPEQIRLNAQGAFKETVRLLMDGVEVPEDANPFVEEAYTMGDMANVEDRAEILPVDPTALLPAQQPCVHHTDVPHPSPPAVYQDRRYEGRGPMDEVLLPPADDLRVPGMVFDVSSNGASAAMGPQVPPHGIDEPPPHGIKESGGSGHAGLEDKGGSDIQGAGGSDKNQAEGMRGGKARKRTHEEVHVEPDHAPVVEREKRSRRGYRELDEWVGFAERYLQRGVDDEKWSRCVALWVQLEKTALSTTSRLTESGLRPSELAKWVSSRKWDSDPVLDNMADYAQRWLKWWLAMQPASRKVGGQDLPAPLDDGMKKDIASLKKAGANGFVVLLVGLKWWAPLREQDGWWGAVVEDVVQCLETFVH</sequence>
<evidence type="ECO:0000256" key="1">
    <source>
        <dbReference type="SAM" id="MobiDB-lite"/>
    </source>
</evidence>
<feature type="compositionally biased region" description="Basic and acidic residues" evidence="1">
    <location>
        <begin position="536"/>
        <end position="546"/>
    </location>
</feature>
<feature type="compositionally biased region" description="Basic and acidic residues" evidence="1">
    <location>
        <begin position="587"/>
        <end position="604"/>
    </location>
</feature>
<dbReference type="Proteomes" id="UP000290288">
    <property type="component" value="Unassembled WGS sequence"/>
</dbReference>
<feature type="region of interest" description="Disordered" evidence="1">
    <location>
        <begin position="61"/>
        <end position="95"/>
    </location>
</feature>
<organism evidence="2 3">
    <name type="scientific">Candolleomyces aberdarensis</name>
    <dbReference type="NCBI Taxonomy" id="2316362"/>
    <lineage>
        <taxon>Eukaryota</taxon>
        <taxon>Fungi</taxon>
        <taxon>Dikarya</taxon>
        <taxon>Basidiomycota</taxon>
        <taxon>Agaricomycotina</taxon>
        <taxon>Agaricomycetes</taxon>
        <taxon>Agaricomycetidae</taxon>
        <taxon>Agaricales</taxon>
        <taxon>Agaricineae</taxon>
        <taxon>Psathyrellaceae</taxon>
        <taxon>Candolleomyces</taxon>
    </lineage>
</organism>
<gene>
    <name evidence="2" type="ORF">EST38_g13278</name>
</gene>
<dbReference type="STRING" id="2316362.A0A4Q2D1F0"/>
<proteinExistence type="predicted"/>
<feature type="region of interest" description="Disordered" evidence="1">
    <location>
        <begin position="523"/>
        <end position="604"/>
    </location>
</feature>
<reference evidence="2 3" key="1">
    <citation type="submission" date="2019-01" db="EMBL/GenBank/DDBJ databases">
        <title>Draft genome sequence of Psathyrella aberdarensis IHI B618.</title>
        <authorList>
            <person name="Buettner E."/>
            <person name="Kellner H."/>
        </authorList>
    </citation>
    <scope>NUCLEOTIDE SEQUENCE [LARGE SCALE GENOMIC DNA]</scope>
    <source>
        <strain evidence="2 3">IHI B618</strain>
    </source>
</reference>
<name>A0A4Q2D1F0_9AGAR</name>
<comment type="caution">
    <text evidence="2">The sequence shown here is derived from an EMBL/GenBank/DDBJ whole genome shotgun (WGS) entry which is preliminary data.</text>
</comment>
<dbReference type="AlphaFoldDB" id="A0A4Q2D1F0"/>
<feature type="compositionally biased region" description="Basic residues" evidence="1">
    <location>
        <begin position="83"/>
        <end position="92"/>
    </location>
</feature>
<keyword evidence="3" id="KW-1185">Reference proteome</keyword>
<evidence type="ECO:0000313" key="2">
    <source>
        <dbReference type="EMBL" id="RXW12572.1"/>
    </source>
</evidence>
<accession>A0A4Q2D1F0</accession>